<comment type="caution">
    <text evidence="1">The sequence shown here is derived from an EMBL/GenBank/DDBJ whole genome shotgun (WGS) entry which is preliminary data.</text>
</comment>
<accession>A0A409WUH5</accession>
<evidence type="ECO:0000313" key="2">
    <source>
        <dbReference type="Proteomes" id="UP000284706"/>
    </source>
</evidence>
<dbReference type="Proteomes" id="UP000284706">
    <property type="component" value="Unassembled WGS sequence"/>
</dbReference>
<dbReference type="OrthoDB" id="2979028at2759"/>
<proteinExistence type="predicted"/>
<reference evidence="1 2" key="1">
    <citation type="journal article" date="2018" name="Evol. Lett.">
        <title>Horizontal gene cluster transfer increased hallucinogenic mushroom diversity.</title>
        <authorList>
            <person name="Reynolds H.T."/>
            <person name="Vijayakumar V."/>
            <person name="Gluck-Thaler E."/>
            <person name="Korotkin H.B."/>
            <person name="Matheny P.B."/>
            <person name="Slot J.C."/>
        </authorList>
    </citation>
    <scope>NUCLEOTIDE SEQUENCE [LARGE SCALE GENOMIC DNA]</scope>
    <source>
        <strain evidence="1 2">SRW20</strain>
    </source>
</reference>
<sequence length="525" mass="61519">MEPGDQIVMGTSMSTAIHDLPDDVLLEIFTMNADLRPGEDWPDDFFSSPLTTTRRTSQVCRLWRHILLSSPSIWGRIIDVDFLDQKEDSWREEVLRRCRDARLHIRLRNDHHQTHLKAQTFFFRILKTEWARIRVLDVRDRYWHPSVWRAFHSANPTIEFFRIVEAMVYRKSWDPPNLDEQLFAGYAPSLRYVSSSLGSLRLDASWRSHIRHVTLDYRYDIRELLSALEHMERLESLEVGSFLDNPYQPTSIPVISIPRLRDFKGKTISSFQLLDFVLPARGCRLTINEADICSNYTLNLVIRVFKRFLQDHVALSHPLEASLLDFSGRPARIEFGHLQDAPAIRLAIRSDKPFEQYFEDRFFESLTETDIAPHLTSLQLGEPSNTIRFRYTVYIPFFQSLSSLHELRVSTAKALGMLVEYRHTQPVLFPALKTIYIYNSPIRGSLLKRFFSWRIRCGLPITLLDLTNIQEWSEKTEPTRKKRHSNFKPLEDFQGMEIRWRGPSSVERYVCGSGFIEGVKPWENV</sequence>
<dbReference type="SUPFAM" id="SSF81383">
    <property type="entry name" value="F-box domain"/>
    <property type="match status" value="1"/>
</dbReference>
<keyword evidence="2" id="KW-1185">Reference proteome</keyword>
<dbReference type="EMBL" id="NHYE01004790">
    <property type="protein sequence ID" value="PPQ82129.1"/>
    <property type="molecule type" value="Genomic_DNA"/>
</dbReference>
<name>A0A409WUH5_9AGAR</name>
<gene>
    <name evidence="1" type="ORF">CVT26_009081</name>
</gene>
<protein>
    <submittedName>
        <fullName evidence="1">Uncharacterized protein</fullName>
    </submittedName>
</protein>
<dbReference type="Gene3D" id="1.20.1280.50">
    <property type="match status" value="1"/>
</dbReference>
<dbReference type="InParanoid" id="A0A409WUH5"/>
<dbReference type="AlphaFoldDB" id="A0A409WUH5"/>
<organism evidence="1 2">
    <name type="scientific">Gymnopilus dilepis</name>
    <dbReference type="NCBI Taxonomy" id="231916"/>
    <lineage>
        <taxon>Eukaryota</taxon>
        <taxon>Fungi</taxon>
        <taxon>Dikarya</taxon>
        <taxon>Basidiomycota</taxon>
        <taxon>Agaricomycotina</taxon>
        <taxon>Agaricomycetes</taxon>
        <taxon>Agaricomycetidae</taxon>
        <taxon>Agaricales</taxon>
        <taxon>Agaricineae</taxon>
        <taxon>Hymenogastraceae</taxon>
        <taxon>Gymnopilus</taxon>
    </lineage>
</organism>
<evidence type="ECO:0000313" key="1">
    <source>
        <dbReference type="EMBL" id="PPQ82129.1"/>
    </source>
</evidence>
<dbReference type="InterPro" id="IPR036047">
    <property type="entry name" value="F-box-like_dom_sf"/>
</dbReference>